<feature type="compositionally biased region" description="Low complexity" evidence="1">
    <location>
        <begin position="162"/>
        <end position="176"/>
    </location>
</feature>
<evidence type="ECO:0000313" key="4">
    <source>
        <dbReference type="Proteomes" id="UP000277212"/>
    </source>
</evidence>
<keyword evidence="4" id="KW-1185">Reference proteome</keyword>
<dbReference type="Proteomes" id="UP000277212">
    <property type="component" value="Unassembled WGS sequence"/>
</dbReference>
<feature type="region of interest" description="Disordered" evidence="1">
    <location>
        <begin position="53"/>
        <end position="178"/>
    </location>
</feature>
<comment type="caution">
    <text evidence="3">The sequence shown here is derived from an EMBL/GenBank/DDBJ whole genome shotgun (WGS) entry which is preliminary data.</text>
</comment>
<evidence type="ECO:0000313" key="3">
    <source>
        <dbReference type="EMBL" id="RMJ13881.1"/>
    </source>
</evidence>
<proteinExistence type="predicted"/>
<accession>A0A3M2S8I1</accession>
<evidence type="ECO:0000256" key="1">
    <source>
        <dbReference type="SAM" id="MobiDB-lite"/>
    </source>
</evidence>
<keyword evidence="2" id="KW-0732">Signal</keyword>
<dbReference type="OrthoDB" id="5094627at2759"/>
<feature type="compositionally biased region" description="Polar residues" evidence="1">
    <location>
        <begin position="75"/>
        <end position="86"/>
    </location>
</feature>
<sequence>MKHWPVFILAHLLNGAMAGDNDRASSCVLTRTLPTITTQFCPGNGHGIATAFVPAGTQPPVPDSPNPGGSGVFTRPSNPTGANSGQDPPKDSNPADQEPGTPNPDVPSSSKPGSHSGVPSPDTSGVPGFPEGPGTNKQPDRPGNPDTPEIPGSGSNAGSGSGSDSDSGTTTTSDGTETPVVVVSAGSFISIERGIMVFAGLVAGLGPIVIG</sequence>
<protein>
    <submittedName>
        <fullName evidence="3">Uncharacterized protein</fullName>
    </submittedName>
</protein>
<evidence type="ECO:0000256" key="2">
    <source>
        <dbReference type="SAM" id="SignalP"/>
    </source>
</evidence>
<dbReference type="STRING" id="2010991.A0A3M2S8I1"/>
<dbReference type="AlphaFoldDB" id="A0A3M2S8I1"/>
<organism evidence="3 4">
    <name type="scientific">Fusarium kuroshium</name>
    <dbReference type="NCBI Taxonomy" id="2010991"/>
    <lineage>
        <taxon>Eukaryota</taxon>
        <taxon>Fungi</taxon>
        <taxon>Dikarya</taxon>
        <taxon>Ascomycota</taxon>
        <taxon>Pezizomycotina</taxon>
        <taxon>Sordariomycetes</taxon>
        <taxon>Hypocreomycetidae</taxon>
        <taxon>Hypocreales</taxon>
        <taxon>Nectriaceae</taxon>
        <taxon>Fusarium</taxon>
        <taxon>Fusarium solani species complex</taxon>
    </lineage>
</organism>
<dbReference type="EMBL" id="NKUJ01000098">
    <property type="protein sequence ID" value="RMJ13881.1"/>
    <property type="molecule type" value="Genomic_DNA"/>
</dbReference>
<feature type="signal peptide" evidence="2">
    <location>
        <begin position="1"/>
        <end position="18"/>
    </location>
</feature>
<name>A0A3M2S8I1_9HYPO</name>
<feature type="chain" id="PRO_5018002678" evidence="2">
    <location>
        <begin position="19"/>
        <end position="211"/>
    </location>
</feature>
<gene>
    <name evidence="3" type="ORF">CDV36_006483</name>
</gene>
<reference evidence="3 4" key="1">
    <citation type="submission" date="2017-06" db="EMBL/GenBank/DDBJ databases">
        <title>Comparative genomic analysis of Ambrosia Fusariam Clade fungi.</title>
        <authorList>
            <person name="Stajich J.E."/>
            <person name="Carrillo J."/>
            <person name="Kijimoto T."/>
            <person name="Eskalen A."/>
            <person name="O'Donnell K."/>
            <person name="Kasson M."/>
        </authorList>
    </citation>
    <scope>NUCLEOTIDE SEQUENCE [LARGE SCALE GENOMIC DNA]</scope>
    <source>
        <strain evidence="3">UCR3666</strain>
    </source>
</reference>